<dbReference type="EC" id="3.6.3.-" evidence="11"/>
<dbReference type="Gene3D" id="1.20.1560.10">
    <property type="entry name" value="ABC transporter type 1, transmembrane domain"/>
    <property type="match status" value="1"/>
</dbReference>
<sequence length="594" mass="67991">MGSVRRYLQFVKPYRKQIIGTMGIGIIKFGIPLLLPLMLKYVVDHVLLSGMVRQEQIRQLWWITVGAVLLFTVVRIPAEYYRQYFAQWTANRILFDVRNQMYDHIQRLSLRYYNNQKVGQVISRVINDVEQTKEFVITGIMNVWLDFATLFIAVGMMLWIDPWMTLISLSIFPLYGFSVKYFYQNLRKYTRERSQALSELQGHLHERIQGIPVIRAFHLEEHEQVQFQKRNRHFLNKALTHTRWTAKTFASVNTITDLAPIIVIAVSAYQVIQGELTLGAMTAFYGYLGLIYSPVRRLVNSSTTLTQAHASMDRVFEFLDESYDIVDRPDAYVVKEIQGKIDFDGVEFSYGEEREPVLKNIDLEMEAGQMIALVGPSGGGKSSVVSLIPRFFDVTKGSIKVDGRDVRDYTQESLRKQIGFVLQDNFLFSGTIEENIRMGKIEASEDEMIEAAKAANAHDFIMQLPQGYQTEIGERGVKLSGGQKQRLAIARVFLKDPRIIILDEATSALDLQSEALVQESLERLAKNRTTIVVAHRLSTITHADQIVVIDQGKVVEKGTHEQLLLHEGLYSELFHVQNLDAPLDSKTNFDSMKF</sequence>
<evidence type="ECO:0000313" key="11">
    <source>
        <dbReference type="EMBL" id="MDQ0418822.1"/>
    </source>
</evidence>
<dbReference type="SMART" id="SM00382">
    <property type="entry name" value="AAA"/>
    <property type="match status" value="1"/>
</dbReference>
<dbReference type="InterPro" id="IPR036640">
    <property type="entry name" value="ABC1_TM_sf"/>
</dbReference>
<evidence type="ECO:0000259" key="10">
    <source>
        <dbReference type="PROSITE" id="PS50929"/>
    </source>
</evidence>
<accession>A0AAJ1TL03</accession>
<dbReference type="PROSITE" id="PS50893">
    <property type="entry name" value="ABC_TRANSPORTER_2"/>
    <property type="match status" value="1"/>
</dbReference>
<dbReference type="GO" id="GO:0005886">
    <property type="term" value="C:plasma membrane"/>
    <property type="evidence" value="ECO:0007669"/>
    <property type="project" value="UniProtKB-SubCell"/>
</dbReference>
<dbReference type="InterPro" id="IPR027417">
    <property type="entry name" value="P-loop_NTPase"/>
</dbReference>
<dbReference type="InterPro" id="IPR011527">
    <property type="entry name" value="ABC1_TM_dom"/>
</dbReference>
<organism evidence="11 12">
    <name type="scientific">Croceifilum oryzae</name>
    <dbReference type="NCBI Taxonomy" id="1553429"/>
    <lineage>
        <taxon>Bacteria</taxon>
        <taxon>Bacillati</taxon>
        <taxon>Bacillota</taxon>
        <taxon>Bacilli</taxon>
        <taxon>Bacillales</taxon>
        <taxon>Thermoactinomycetaceae</taxon>
        <taxon>Croceifilum</taxon>
    </lineage>
</organism>
<dbReference type="RefSeq" id="WP_307254780.1">
    <property type="nucleotide sequence ID" value="NZ_JAUSUV010000018.1"/>
</dbReference>
<protein>
    <submittedName>
        <fullName evidence="11">Subfamily B ATP-binding cassette protein MsbA</fullName>
        <ecNumber evidence="11">3.6.3.-</ecNumber>
    </submittedName>
</protein>
<evidence type="ECO:0000256" key="4">
    <source>
        <dbReference type="ARBA" id="ARBA00022741"/>
    </source>
</evidence>
<dbReference type="PANTHER" id="PTHR43394">
    <property type="entry name" value="ATP-DEPENDENT PERMEASE MDL1, MITOCHONDRIAL"/>
    <property type="match status" value="1"/>
</dbReference>
<dbReference type="InterPro" id="IPR003439">
    <property type="entry name" value="ABC_transporter-like_ATP-bd"/>
</dbReference>
<dbReference type="InterPro" id="IPR039421">
    <property type="entry name" value="Type_1_exporter"/>
</dbReference>
<dbReference type="PROSITE" id="PS00211">
    <property type="entry name" value="ABC_TRANSPORTER_1"/>
    <property type="match status" value="1"/>
</dbReference>
<keyword evidence="3 8" id="KW-0812">Transmembrane</keyword>
<evidence type="ECO:0000256" key="7">
    <source>
        <dbReference type="ARBA" id="ARBA00023136"/>
    </source>
</evidence>
<feature type="domain" description="ABC transporter" evidence="9">
    <location>
        <begin position="341"/>
        <end position="576"/>
    </location>
</feature>
<dbReference type="FunFam" id="3.40.50.300:FF:000218">
    <property type="entry name" value="Multidrug ABC transporter ATP-binding protein"/>
    <property type="match status" value="1"/>
</dbReference>
<comment type="caution">
    <text evidence="11">The sequence shown here is derived from an EMBL/GenBank/DDBJ whole genome shotgun (WGS) entry which is preliminary data.</text>
</comment>
<dbReference type="Pfam" id="PF00005">
    <property type="entry name" value="ABC_tran"/>
    <property type="match status" value="1"/>
</dbReference>
<reference evidence="11 12" key="1">
    <citation type="submission" date="2023-07" db="EMBL/GenBank/DDBJ databases">
        <title>Genomic Encyclopedia of Type Strains, Phase IV (KMG-IV): sequencing the most valuable type-strain genomes for metagenomic binning, comparative biology and taxonomic classification.</title>
        <authorList>
            <person name="Goeker M."/>
        </authorList>
    </citation>
    <scope>NUCLEOTIDE SEQUENCE [LARGE SCALE GENOMIC DNA]</scope>
    <source>
        <strain evidence="11 12">DSM 46876</strain>
    </source>
</reference>
<evidence type="ECO:0000256" key="6">
    <source>
        <dbReference type="ARBA" id="ARBA00022989"/>
    </source>
</evidence>
<evidence type="ECO:0000256" key="3">
    <source>
        <dbReference type="ARBA" id="ARBA00022692"/>
    </source>
</evidence>
<feature type="transmembrane region" description="Helical" evidence="8">
    <location>
        <begin position="21"/>
        <end position="39"/>
    </location>
</feature>
<dbReference type="Pfam" id="PF00664">
    <property type="entry name" value="ABC_membrane"/>
    <property type="match status" value="1"/>
</dbReference>
<dbReference type="GO" id="GO:0005524">
    <property type="term" value="F:ATP binding"/>
    <property type="evidence" value="ECO:0007669"/>
    <property type="project" value="UniProtKB-KW"/>
</dbReference>
<dbReference type="GO" id="GO:0016887">
    <property type="term" value="F:ATP hydrolysis activity"/>
    <property type="evidence" value="ECO:0007669"/>
    <property type="project" value="InterPro"/>
</dbReference>
<evidence type="ECO:0000256" key="8">
    <source>
        <dbReference type="SAM" id="Phobius"/>
    </source>
</evidence>
<name>A0AAJ1TL03_9BACL</name>
<keyword evidence="11" id="KW-0378">Hydrolase</keyword>
<dbReference type="PANTHER" id="PTHR43394:SF1">
    <property type="entry name" value="ATP-BINDING CASSETTE SUB-FAMILY B MEMBER 10, MITOCHONDRIAL"/>
    <property type="match status" value="1"/>
</dbReference>
<evidence type="ECO:0000256" key="1">
    <source>
        <dbReference type="ARBA" id="ARBA00004651"/>
    </source>
</evidence>
<proteinExistence type="inferred from homology"/>
<comment type="subcellular location">
    <subcellularLocation>
        <location evidence="1">Cell membrane</location>
        <topology evidence="1">Multi-pass membrane protein</topology>
    </subcellularLocation>
</comment>
<keyword evidence="12" id="KW-1185">Reference proteome</keyword>
<evidence type="ECO:0000313" key="12">
    <source>
        <dbReference type="Proteomes" id="UP001238450"/>
    </source>
</evidence>
<dbReference type="GO" id="GO:0015421">
    <property type="term" value="F:ABC-type oligopeptide transporter activity"/>
    <property type="evidence" value="ECO:0007669"/>
    <property type="project" value="TreeGrafter"/>
</dbReference>
<dbReference type="Gene3D" id="3.40.50.300">
    <property type="entry name" value="P-loop containing nucleotide triphosphate hydrolases"/>
    <property type="match status" value="1"/>
</dbReference>
<keyword evidence="5 11" id="KW-0067">ATP-binding</keyword>
<evidence type="ECO:0000259" key="9">
    <source>
        <dbReference type="PROSITE" id="PS50893"/>
    </source>
</evidence>
<feature type="transmembrane region" description="Helical" evidence="8">
    <location>
        <begin position="166"/>
        <end position="183"/>
    </location>
</feature>
<dbReference type="Proteomes" id="UP001238450">
    <property type="component" value="Unassembled WGS sequence"/>
</dbReference>
<feature type="transmembrane region" description="Helical" evidence="8">
    <location>
        <begin position="143"/>
        <end position="160"/>
    </location>
</feature>
<dbReference type="PROSITE" id="PS50929">
    <property type="entry name" value="ABC_TM1F"/>
    <property type="match status" value="1"/>
</dbReference>
<dbReference type="CDD" id="cd03251">
    <property type="entry name" value="ABCC_MsbA"/>
    <property type="match status" value="1"/>
</dbReference>
<dbReference type="InterPro" id="IPR003593">
    <property type="entry name" value="AAA+_ATPase"/>
</dbReference>
<keyword evidence="6 8" id="KW-1133">Transmembrane helix</keyword>
<dbReference type="SUPFAM" id="SSF52540">
    <property type="entry name" value="P-loop containing nucleoside triphosphate hydrolases"/>
    <property type="match status" value="1"/>
</dbReference>
<dbReference type="SUPFAM" id="SSF90123">
    <property type="entry name" value="ABC transporter transmembrane region"/>
    <property type="match status" value="1"/>
</dbReference>
<dbReference type="InterPro" id="IPR017871">
    <property type="entry name" value="ABC_transporter-like_CS"/>
</dbReference>
<evidence type="ECO:0000256" key="2">
    <source>
        <dbReference type="ARBA" id="ARBA00005417"/>
    </source>
</evidence>
<evidence type="ECO:0000256" key="5">
    <source>
        <dbReference type="ARBA" id="ARBA00022840"/>
    </source>
</evidence>
<keyword evidence="4" id="KW-0547">Nucleotide-binding</keyword>
<keyword evidence="7 8" id="KW-0472">Membrane</keyword>
<dbReference type="AlphaFoldDB" id="A0AAJ1TL03"/>
<feature type="transmembrane region" description="Helical" evidence="8">
    <location>
        <begin position="59"/>
        <end position="78"/>
    </location>
</feature>
<gene>
    <name evidence="11" type="ORF">J2Z48_003026</name>
</gene>
<feature type="domain" description="ABC transmembrane type-1" evidence="10">
    <location>
        <begin position="19"/>
        <end position="307"/>
    </location>
</feature>
<comment type="similarity">
    <text evidence="2">Belongs to the ABC transporter superfamily.</text>
</comment>
<dbReference type="EMBL" id="JAUSUV010000018">
    <property type="protein sequence ID" value="MDQ0418822.1"/>
    <property type="molecule type" value="Genomic_DNA"/>
</dbReference>